<organism evidence="1 2">
    <name type="scientific">Mucilaginibacter humi</name>
    <dbReference type="NCBI Taxonomy" id="2732510"/>
    <lineage>
        <taxon>Bacteria</taxon>
        <taxon>Pseudomonadati</taxon>
        <taxon>Bacteroidota</taxon>
        <taxon>Sphingobacteriia</taxon>
        <taxon>Sphingobacteriales</taxon>
        <taxon>Sphingobacteriaceae</taxon>
        <taxon>Mucilaginibacter</taxon>
    </lineage>
</organism>
<sequence length="164" mass="19686">MERLRISKYDPKYRDANGYYTKDEWTEYYQIDEFFTTEEIAYNEYLIVEDKYVTAITAFFKINDCIKIEISDKEFKLTNDKLSDGHNTYLLNTFQNIQTKSIIEFDDLEPVIRLILRGFFWGKLRCLIKDISVEFGYDFYIYFNSMSFSADLIKEVNDLGLYIN</sequence>
<accession>A0ABX1W4P7</accession>
<dbReference type="RefSeq" id="WP_175269664.1">
    <property type="nucleotide sequence ID" value="NZ_JABFCR010000026.1"/>
</dbReference>
<evidence type="ECO:0008006" key="3">
    <source>
        <dbReference type="Google" id="ProtNLM"/>
    </source>
</evidence>
<protein>
    <recommendedName>
        <fullName evidence="3">Phage protein</fullName>
    </recommendedName>
</protein>
<evidence type="ECO:0000313" key="2">
    <source>
        <dbReference type="Proteomes" id="UP000566071"/>
    </source>
</evidence>
<name>A0ABX1W4P7_9SPHI</name>
<comment type="caution">
    <text evidence="1">The sequence shown here is derived from an EMBL/GenBank/DDBJ whole genome shotgun (WGS) entry which is preliminary data.</text>
</comment>
<keyword evidence="2" id="KW-1185">Reference proteome</keyword>
<dbReference type="Proteomes" id="UP000566071">
    <property type="component" value="Unassembled WGS sequence"/>
</dbReference>
<gene>
    <name evidence="1" type="ORF">HK413_07110</name>
</gene>
<proteinExistence type="predicted"/>
<dbReference type="EMBL" id="JABFCR010000026">
    <property type="protein sequence ID" value="NNU33980.1"/>
    <property type="molecule type" value="Genomic_DNA"/>
</dbReference>
<evidence type="ECO:0000313" key="1">
    <source>
        <dbReference type="EMBL" id="NNU33980.1"/>
    </source>
</evidence>
<reference evidence="1 2" key="1">
    <citation type="submission" date="2020-05" db="EMBL/GenBank/DDBJ databases">
        <authorList>
            <person name="Khan S.A."/>
            <person name="Jeon C.O."/>
            <person name="Chun B.H."/>
        </authorList>
    </citation>
    <scope>NUCLEOTIDE SEQUENCE [LARGE SCALE GENOMIC DNA]</scope>
    <source>
        <strain evidence="1 2">S1162</strain>
    </source>
</reference>